<feature type="non-terminal residue" evidence="3">
    <location>
        <position position="1"/>
    </location>
</feature>
<evidence type="ECO:0000313" key="3">
    <source>
        <dbReference type="EMBL" id="CAH3177749.1"/>
    </source>
</evidence>
<name>A0ABN8RGN6_9CNID</name>
<gene>
    <name evidence="3" type="ORF">PEVE_00011417</name>
</gene>
<feature type="transmembrane region" description="Helical" evidence="2">
    <location>
        <begin position="760"/>
        <end position="777"/>
    </location>
</feature>
<feature type="region of interest" description="Disordered" evidence="1">
    <location>
        <begin position="953"/>
        <end position="982"/>
    </location>
</feature>
<feature type="transmembrane region" description="Helical" evidence="2">
    <location>
        <begin position="263"/>
        <end position="283"/>
    </location>
</feature>
<feature type="transmembrane region" description="Helical" evidence="2">
    <location>
        <begin position="470"/>
        <end position="488"/>
    </location>
</feature>
<feature type="transmembrane region" description="Helical" evidence="2">
    <location>
        <begin position="560"/>
        <end position="581"/>
    </location>
</feature>
<protein>
    <submittedName>
        <fullName evidence="3">Uncharacterized protein</fullName>
    </submittedName>
</protein>
<feature type="transmembrane region" description="Helical" evidence="2">
    <location>
        <begin position="366"/>
        <end position="399"/>
    </location>
</feature>
<comment type="caution">
    <text evidence="3">The sequence shown here is derived from an EMBL/GenBank/DDBJ whole genome shotgun (WGS) entry which is preliminary data.</text>
</comment>
<feature type="transmembrane region" description="Helical" evidence="2">
    <location>
        <begin position="437"/>
        <end position="463"/>
    </location>
</feature>
<keyword evidence="2" id="KW-1133">Transmembrane helix</keyword>
<keyword evidence="4" id="KW-1185">Reference proteome</keyword>
<reference evidence="3 4" key="1">
    <citation type="submission" date="2022-05" db="EMBL/GenBank/DDBJ databases">
        <authorList>
            <consortium name="Genoscope - CEA"/>
            <person name="William W."/>
        </authorList>
    </citation>
    <scope>NUCLEOTIDE SEQUENCE [LARGE SCALE GENOMIC DNA]</scope>
</reference>
<accession>A0ABN8RGN6</accession>
<feature type="transmembrane region" description="Helical" evidence="2">
    <location>
        <begin position="898"/>
        <end position="918"/>
    </location>
</feature>
<sequence>TRCSWNCQVIDSGSFKQTKTIFAKSKVIQVAVIYRKKVDEKSCVNQVPFNSSRVTIENWQTWRPANPSSNFAHVIDRVLNLVFPPYLEEKREIKVDCNVTQTTGTMETNRDSVLPEVIIQGHLTNDLEANFESINIGNSTGNNSDNQLKRSNGFKDANLPLVILVAVLFTAFVYYSPAFLCFFSPTLVTKNGVRYITLEGASPVSLSYLIANYFHSEVDNLRHKTKKLIAQAVLVPLPFLVPAVVFYHMIIQRLQRESIPVRFRFILDFSQPFMLVCFISYFLQAVYDSFFNVTPIKTPCFVCRSVKSNLTCNDKLPRRILNHLRIQPLIIMKCWRLFCRRHVSYCKISRVILPSWKASISWFLRVPVLIVFLSTIPIVTVLLLAGMLVAVLFSILFLTSPLIILTDVTRVNVDSGSVFNSLPVLVFLRIFVTSPAIAGAMLVLVGASLTFFMAIAILFILLFSEKGLPYVVCFVLILYYLVSSYSSFVNKYQDLSLMLFKFYKQLRIKQYDQISDDELPMNLEQIDTPNSDTRGVVVRIPQDLFDVACDKLMPLRESVYILFLKVILILSFVSLTFLFILRFNVGATPVMRALATFFTGSFPKILGISGIGDRQRKLKATIVEEKIPEIVRDYVNGTSNIYEMVAGEENGLGDYDVWTPANITLSSFSRAIQGIWSLSVCYERGQIDGFCRFEPRMTTALRSGGEVEESIEEKGYFLSKLYMSSLLVRLPALKKFVHFIAVCFICLPGFGGYILWTSAFMGVLLCTVLALTMVLLFPEESLPYTACFLLFCYHLMSAYSSFTNGYHDLSLAIFYCYKKQTSDHISQEELCANDTNVTTDPSESKRKMVKIPKELFDMACEEVKPIREALCLLFLKVAFILTFLFLVVYLTMQLHVDVNFVTKTIVAVFTGLFPKIVSKYFEGERQKRMEALAIEEKAPKIVEAYLNRVPRANQGQENSGAGTDEVRLQVDENEENTEIVNT</sequence>
<keyword evidence="2" id="KW-0472">Membrane</keyword>
<feature type="compositionally biased region" description="Acidic residues" evidence="1">
    <location>
        <begin position="971"/>
        <end position="982"/>
    </location>
</feature>
<proteinExistence type="predicted"/>
<evidence type="ECO:0000256" key="2">
    <source>
        <dbReference type="SAM" id="Phobius"/>
    </source>
</evidence>
<feature type="transmembrane region" description="Helical" evidence="2">
    <location>
        <begin position="736"/>
        <end position="754"/>
    </location>
</feature>
<evidence type="ECO:0000313" key="4">
    <source>
        <dbReference type="Proteomes" id="UP001159427"/>
    </source>
</evidence>
<feature type="transmembrane region" description="Helical" evidence="2">
    <location>
        <begin position="228"/>
        <end position="251"/>
    </location>
</feature>
<feature type="transmembrane region" description="Helical" evidence="2">
    <location>
        <begin position="411"/>
        <end position="431"/>
    </location>
</feature>
<evidence type="ECO:0000256" key="1">
    <source>
        <dbReference type="SAM" id="MobiDB-lite"/>
    </source>
</evidence>
<dbReference type="Proteomes" id="UP001159427">
    <property type="component" value="Unassembled WGS sequence"/>
</dbReference>
<organism evidence="3 4">
    <name type="scientific">Porites evermanni</name>
    <dbReference type="NCBI Taxonomy" id="104178"/>
    <lineage>
        <taxon>Eukaryota</taxon>
        <taxon>Metazoa</taxon>
        <taxon>Cnidaria</taxon>
        <taxon>Anthozoa</taxon>
        <taxon>Hexacorallia</taxon>
        <taxon>Scleractinia</taxon>
        <taxon>Fungiina</taxon>
        <taxon>Poritidae</taxon>
        <taxon>Porites</taxon>
    </lineage>
</organism>
<dbReference type="EMBL" id="CALNXI010001821">
    <property type="protein sequence ID" value="CAH3177749.1"/>
    <property type="molecule type" value="Genomic_DNA"/>
</dbReference>
<feature type="transmembrane region" description="Helical" evidence="2">
    <location>
        <begin position="159"/>
        <end position="183"/>
    </location>
</feature>
<feature type="transmembrane region" description="Helical" evidence="2">
    <location>
        <begin position="873"/>
        <end position="892"/>
    </location>
</feature>
<keyword evidence="2" id="KW-0812">Transmembrane</keyword>